<dbReference type="OrthoDB" id="20669at2759"/>
<gene>
    <name evidence="3" type="ORF">BCR43DRAFT_495791</name>
</gene>
<keyword evidence="4" id="KW-1185">Reference proteome</keyword>
<dbReference type="InParanoid" id="A0A1X2H6F0"/>
<dbReference type="AlphaFoldDB" id="A0A1X2H6F0"/>
<protein>
    <submittedName>
        <fullName evidence="3">Uncharacterized protein</fullName>
    </submittedName>
</protein>
<dbReference type="SUPFAM" id="SSF50960">
    <property type="entry name" value="TolB, C-terminal domain"/>
    <property type="match status" value="1"/>
</dbReference>
<evidence type="ECO:0000313" key="4">
    <source>
        <dbReference type="Proteomes" id="UP000242180"/>
    </source>
</evidence>
<sequence>MTGLSEAGPIITGHSSSDDSIPFSPDTEDAPFDFHYAMSVYHSDEDDADEPFEDDAVTEEMYARGGDMQGIDWTRQTMPRASYREQRVQDYENYLSLEDIDEINQDPHQTDPPGLQEATHMTSEEFYTFKYAKLTERCSIGHFQLRNLLWATTKDDIYYMYGDTVRQWSPPLCSSRQIMDVSTANSPQSLIIKISSMACGQNILMVGGFMGEYAFRRLDDMTAPVHYGVTTDHANGIANHIHISEGRKGGIKAVVSSNDKKARYIDLDTRETEHTISFPFAVNCSALSPDRNLLCVVGDSTATLVVNVDSFENVMSMDEHRDYSFACCWSPDGRLLATGNQDKTTRVYDIRNTSKALHVLGAKVGAIRSLQFSRDGRHLIAAEPIDFVHVYDTATFESSQVIDMFGDIAGVALTPDDQALYIANSEERIGGIFEFQRQQPNWIDWTML</sequence>
<keyword evidence="1" id="KW-0853">WD repeat</keyword>
<comment type="caution">
    <text evidence="3">The sequence shown here is derived from an EMBL/GenBank/DDBJ whole genome shotgun (WGS) entry which is preliminary data.</text>
</comment>
<dbReference type="Proteomes" id="UP000242180">
    <property type="component" value="Unassembled WGS sequence"/>
</dbReference>
<dbReference type="OMA" id="HITHFQL"/>
<name>A0A1X2H6F0_SYNRA</name>
<dbReference type="FunCoup" id="A0A1X2H6F0">
    <property type="interactions" value="46"/>
</dbReference>
<feature type="repeat" description="WD" evidence="1">
    <location>
        <begin position="317"/>
        <end position="358"/>
    </location>
</feature>
<dbReference type="InterPro" id="IPR001680">
    <property type="entry name" value="WD40_rpt"/>
</dbReference>
<dbReference type="SMART" id="SM00320">
    <property type="entry name" value="WD40"/>
    <property type="match status" value="3"/>
</dbReference>
<reference evidence="3 4" key="1">
    <citation type="submission" date="2016-07" db="EMBL/GenBank/DDBJ databases">
        <title>Pervasive Adenine N6-methylation of Active Genes in Fungi.</title>
        <authorList>
            <consortium name="DOE Joint Genome Institute"/>
            <person name="Mondo S.J."/>
            <person name="Dannebaum R.O."/>
            <person name="Kuo R.C."/>
            <person name="Labutti K."/>
            <person name="Haridas S."/>
            <person name="Kuo A."/>
            <person name="Salamov A."/>
            <person name="Ahrendt S.R."/>
            <person name="Lipzen A."/>
            <person name="Sullivan W."/>
            <person name="Andreopoulos W.B."/>
            <person name="Clum A."/>
            <person name="Lindquist E."/>
            <person name="Daum C."/>
            <person name="Ramamoorthy G.K."/>
            <person name="Gryganskyi A."/>
            <person name="Culley D."/>
            <person name="Magnuson J.K."/>
            <person name="James T.Y."/>
            <person name="O'Malley M.A."/>
            <person name="Stajich J.E."/>
            <person name="Spatafora J.W."/>
            <person name="Visel A."/>
            <person name="Grigoriev I.V."/>
        </authorList>
    </citation>
    <scope>NUCLEOTIDE SEQUENCE [LARGE SCALE GENOMIC DNA]</scope>
    <source>
        <strain evidence="3 4">NRRL 2496</strain>
    </source>
</reference>
<dbReference type="STRING" id="13706.A0A1X2H6F0"/>
<dbReference type="InterPro" id="IPR015943">
    <property type="entry name" value="WD40/YVTN_repeat-like_dom_sf"/>
</dbReference>
<feature type="region of interest" description="Disordered" evidence="2">
    <location>
        <begin position="1"/>
        <end position="29"/>
    </location>
</feature>
<dbReference type="PROSITE" id="PS50082">
    <property type="entry name" value="WD_REPEATS_2"/>
    <property type="match status" value="1"/>
</dbReference>
<dbReference type="Gene3D" id="2.130.10.10">
    <property type="entry name" value="YVTN repeat-like/Quinoprotein amine dehydrogenase"/>
    <property type="match status" value="1"/>
</dbReference>
<accession>A0A1X2H6F0</accession>
<dbReference type="PANTHER" id="PTHR43991">
    <property type="entry name" value="WD REPEAT PROTEIN (AFU_ORTHOLOGUE AFUA_8G05640)-RELATED"/>
    <property type="match status" value="1"/>
</dbReference>
<dbReference type="EMBL" id="MCGN01000008">
    <property type="protein sequence ID" value="ORY94056.1"/>
    <property type="molecule type" value="Genomic_DNA"/>
</dbReference>
<organism evidence="3 4">
    <name type="scientific">Syncephalastrum racemosum</name>
    <name type="common">Filamentous fungus</name>
    <dbReference type="NCBI Taxonomy" id="13706"/>
    <lineage>
        <taxon>Eukaryota</taxon>
        <taxon>Fungi</taxon>
        <taxon>Fungi incertae sedis</taxon>
        <taxon>Mucoromycota</taxon>
        <taxon>Mucoromycotina</taxon>
        <taxon>Mucoromycetes</taxon>
        <taxon>Mucorales</taxon>
        <taxon>Syncephalastraceae</taxon>
        <taxon>Syncephalastrum</taxon>
    </lineage>
</organism>
<dbReference type="PANTHER" id="PTHR43991:SF12">
    <property type="entry name" value="WD REPEAT PROTEIN (AFU_ORTHOLOGUE AFUA_8G05640)"/>
    <property type="match status" value="1"/>
</dbReference>
<evidence type="ECO:0000313" key="3">
    <source>
        <dbReference type="EMBL" id="ORY94056.1"/>
    </source>
</evidence>
<evidence type="ECO:0000256" key="1">
    <source>
        <dbReference type="PROSITE-ProRule" id="PRU00221"/>
    </source>
</evidence>
<dbReference type="Pfam" id="PF00400">
    <property type="entry name" value="WD40"/>
    <property type="match status" value="1"/>
</dbReference>
<proteinExistence type="predicted"/>
<dbReference type="PROSITE" id="PS50294">
    <property type="entry name" value="WD_REPEATS_REGION"/>
    <property type="match status" value="1"/>
</dbReference>
<evidence type="ECO:0000256" key="2">
    <source>
        <dbReference type="SAM" id="MobiDB-lite"/>
    </source>
</evidence>